<dbReference type="AlphaFoldDB" id="A0A6V7TPX3"/>
<organism evidence="9 10">
    <name type="scientific">Meloidogyne enterolobii</name>
    <name type="common">Root-knot nematode worm</name>
    <name type="synonym">Meloidogyne mayaguensis</name>
    <dbReference type="NCBI Taxonomy" id="390850"/>
    <lineage>
        <taxon>Eukaryota</taxon>
        <taxon>Metazoa</taxon>
        <taxon>Ecdysozoa</taxon>
        <taxon>Nematoda</taxon>
        <taxon>Chromadorea</taxon>
        <taxon>Rhabditida</taxon>
        <taxon>Tylenchina</taxon>
        <taxon>Tylenchomorpha</taxon>
        <taxon>Tylenchoidea</taxon>
        <taxon>Meloidogynidae</taxon>
        <taxon>Meloidogyninae</taxon>
        <taxon>Meloidogyne</taxon>
    </lineage>
</organism>
<dbReference type="InterPro" id="IPR004869">
    <property type="entry name" value="MMPL_dom"/>
</dbReference>
<dbReference type="PANTHER" id="PTHR45951">
    <property type="entry name" value="PROTEIN DISPATCHED-RELATED"/>
    <property type="match status" value="1"/>
</dbReference>
<evidence type="ECO:0000313" key="9">
    <source>
        <dbReference type="EMBL" id="CAD2129559.1"/>
    </source>
</evidence>
<dbReference type="PANTHER" id="PTHR45951:SF8">
    <property type="entry name" value="CHE-14 PROTEIN"/>
    <property type="match status" value="1"/>
</dbReference>
<feature type="transmembrane region" description="Helical" evidence="7">
    <location>
        <begin position="595"/>
        <end position="612"/>
    </location>
</feature>
<dbReference type="Gene3D" id="1.20.1640.10">
    <property type="entry name" value="Multidrug efflux transporter AcrB transmembrane domain"/>
    <property type="match status" value="2"/>
</dbReference>
<dbReference type="Pfam" id="PF03176">
    <property type="entry name" value="MMPL"/>
    <property type="match status" value="1"/>
</dbReference>
<dbReference type="EMBL" id="CAJEWN010000008">
    <property type="protein sequence ID" value="CAD2129559.1"/>
    <property type="molecule type" value="Genomic_DNA"/>
</dbReference>
<dbReference type="InterPro" id="IPR000731">
    <property type="entry name" value="SSD"/>
</dbReference>
<dbReference type="GO" id="GO:0016020">
    <property type="term" value="C:membrane"/>
    <property type="evidence" value="ECO:0007669"/>
    <property type="project" value="UniProtKB-SubCell"/>
</dbReference>
<feature type="transmembrane region" description="Helical" evidence="7">
    <location>
        <begin position="459"/>
        <end position="479"/>
    </location>
</feature>
<dbReference type="PROSITE" id="PS50156">
    <property type="entry name" value="SSD"/>
    <property type="match status" value="1"/>
</dbReference>
<feature type="domain" description="SSD" evidence="8">
    <location>
        <begin position="385"/>
        <end position="510"/>
    </location>
</feature>
<comment type="subcellular location">
    <subcellularLocation>
        <location evidence="1">Membrane</location>
        <topology evidence="1">Multi-pass membrane protein</topology>
    </subcellularLocation>
</comment>
<keyword evidence="2 7" id="KW-0812">Transmembrane</keyword>
<keyword evidence="4 7" id="KW-0472">Membrane</keyword>
<feature type="transmembrane region" description="Helical" evidence="7">
    <location>
        <begin position="371"/>
        <end position="404"/>
    </location>
</feature>
<proteinExistence type="inferred from homology"/>
<comment type="caution">
    <text evidence="9">The sequence shown here is derived from an EMBL/GenBank/DDBJ whole genome shotgun (WGS) entry which is preliminary data.</text>
</comment>
<sequence length="1148" mass="132004">MLRKKFEYFSNFIFTNPAIICSFLFTFAFILPIILLFVFPLRLGNNPEKGFETDGTEYSKTRLTWARLQPYLLQGSQVEFNLENEQNLQKRINKRSWANDLINSMFSAVTCYDEPIPAMSFLSQFVIEIADMDRLFSLEFIQQLCSLQQKLFFELSSFSSFTLYKNIWSWSNFVNCLAPNQRDNCSQINEEDVNNFKMLIFFHRCLPHRQTILDCGRICGQIKSSISGNILNNTNQRQKRQFTSSNDLFEEEEFIEEKNKCFEFEICLKIPKECRGQMWFDLFYRILPEDVYSKPLLLNNFLPFYTFAAYRLQGINVPLNLFVNFEFKLKEIAKEKSSLFELKGLSLDTKRDLLLEAALNDSKLTLISASIVFALLAIYSLSIVFALIVSLQLASSVFISLAIFRLFISSEIPELNLISFVLLISVGSDGAFLLLDVFPAPERLTPTTLNKALKHIAKTMFLTQFSTVIPFMLNLLSSVDAFRSFGLFAGLTLIFNYFLLVTFLPAFLVLQSRWLNPWFVRWWPSRCWYCFSGIGGGYSGTSPPLGGIKQNQQHQNTRCSPLLFKFPTNWLERYRHFNRLVLDDILPSVLIQGRFVWLGSLSIFFGINIYLICTQLSLPRYNPLQLFRASNTHEFYDQNAEQLYPFIADKIGELPFSIRLVWGIQLINNNDSSLSNYFDPNSENQQKELLKIDLKNFKLDSPAQLQTLAHQLSRLQKLNFSNLPVGDKFWPERFIEWTSSTACNLTSAISTSSHCCKLFGNRIAPVSPSIFDHCIRLSTTILPTGYNDTLIWDRQTHRLVGYTALLPTKLIYSHRFANLSASFELIDQTIKPIINGDEDLLRGWYTTEWGVISQWFDLQRSIIEDCKQSFIVSLLVVLLFSAVMLRLNSIYATLTIVSIVCCTLGMLLLLGWEIGVLEAVILVVVVGLSFDYTLHFGATMPSKVCPMHSLQMAIRGAIRPILMSTVSSILAGAVMLFAETHAFFQVGIFLVVCSSLSLLFAIFFFLPLFYVITIWISKLYKYFLSITNNENSTIKIHKIQNCEWCFISQQGKVDLKMKKFNKNENRNNISISKNNRRLRGGIIVGTNERRMKIAGFRQNIENPLSINNNIIEPSNNRSFCSGVSSFVAKLKYDPREDEYEEYGDIIKL</sequence>
<dbReference type="Proteomes" id="UP000580250">
    <property type="component" value="Unassembled WGS sequence"/>
</dbReference>
<name>A0A6V7TPX3_MELEN</name>
<keyword evidence="5" id="KW-0325">Glycoprotein</keyword>
<dbReference type="InterPro" id="IPR052081">
    <property type="entry name" value="Dispatched_Hh_regulator"/>
</dbReference>
<dbReference type="SUPFAM" id="SSF82866">
    <property type="entry name" value="Multidrug efflux transporter AcrB transmembrane domain"/>
    <property type="match status" value="2"/>
</dbReference>
<comment type="similarity">
    <text evidence="6">Belongs to the dispatched family.</text>
</comment>
<evidence type="ECO:0000256" key="6">
    <source>
        <dbReference type="ARBA" id="ARBA00038046"/>
    </source>
</evidence>
<evidence type="ECO:0000256" key="5">
    <source>
        <dbReference type="ARBA" id="ARBA00023180"/>
    </source>
</evidence>
<feature type="transmembrane region" description="Helical" evidence="7">
    <location>
        <begin position="868"/>
        <end position="885"/>
    </location>
</feature>
<dbReference type="GO" id="GO:0007224">
    <property type="term" value="P:smoothened signaling pathway"/>
    <property type="evidence" value="ECO:0007669"/>
    <property type="project" value="TreeGrafter"/>
</dbReference>
<feature type="transmembrane region" description="Helical" evidence="7">
    <location>
        <begin position="890"/>
        <end position="910"/>
    </location>
</feature>
<keyword evidence="3 7" id="KW-1133">Transmembrane helix</keyword>
<accession>A0A6V7TPX3</accession>
<feature type="transmembrane region" description="Helical" evidence="7">
    <location>
        <begin position="416"/>
        <end position="438"/>
    </location>
</feature>
<evidence type="ECO:0000256" key="7">
    <source>
        <dbReference type="SAM" id="Phobius"/>
    </source>
</evidence>
<evidence type="ECO:0000256" key="3">
    <source>
        <dbReference type="ARBA" id="ARBA00022989"/>
    </source>
</evidence>
<evidence type="ECO:0000256" key="1">
    <source>
        <dbReference type="ARBA" id="ARBA00004141"/>
    </source>
</evidence>
<feature type="transmembrane region" description="Helical" evidence="7">
    <location>
        <begin position="916"/>
        <end position="936"/>
    </location>
</feature>
<feature type="transmembrane region" description="Helical" evidence="7">
    <location>
        <begin position="983"/>
        <end position="1016"/>
    </location>
</feature>
<evidence type="ECO:0000256" key="2">
    <source>
        <dbReference type="ARBA" id="ARBA00022692"/>
    </source>
</evidence>
<reference evidence="9 10" key="1">
    <citation type="submission" date="2020-08" db="EMBL/GenBank/DDBJ databases">
        <authorList>
            <person name="Koutsovoulos G."/>
            <person name="Danchin GJ E."/>
        </authorList>
    </citation>
    <scope>NUCLEOTIDE SEQUENCE [LARGE SCALE GENOMIC DNA]</scope>
</reference>
<evidence type="ECO:0000313" key="10">
    <source>
        <dbReference type="Proteomes" id="UP000580250"/>
    </source>
</evidence>
<gene>
    <name evidence="9" type="ORF">MENT_LOCUS2641</name>
</gene>
<dbReference type="OrthoDB" id="193905at2759"/>
<protein>
    <recommendedName>
        <fullName evidence="8">SSD domain-containing protein</fullName>
    </recommendedName>
</protein>
<feature type="transmembrane region" description="Helical" evidence="7">
    <location>
        <begin position="957"/>
        <end position="977"/>
    </location>
</feature>
<feature type="transmembrane region" description="Helical" evidence="7">
    <location>
        <begin position="12"/>
        <end position="39"/>
    </location>
</feature>
<evidence type="ECO:0000256" key="4">
    <source>
        <dbReference type="ARBA" id="ARBA00023136"/>
    </source>
</evidence>
<dbReference type="GO" id="GO:0022857">
    <property type="term" value="F:transmembrane transporter activity"/>
    <property type="evidence" value="ECO:0007669"/>
    <property type="project" value="TreeGrafter"/>
</dbReference>
<evidence type="ECO:0000259" key="8">
    <source>
        <dbReference type="PROSITE" id="PS50156"/>
    </source>
</evidence>
<feature type="transmembrane region" description="Helical" evidence="7">
    <location>
        <begin position="485"/>
        <end position="510"/>
    </location>
</feature>